<feature type="region of interest" description="Disordered" evidence="7">
    <location>
        <begin position="195"/>
        <end position="223"/>
    </location>
</feature>
<protein>
    <submittedName>
        <fullName evidence="9">Uncharacterized protein</fullName>
    </submittedName>
</protein>
<evidence type="ECO:0000256" key="6">
    <source>
        <dbReference type="ARBA" id="ARBA00023136"/>
    </source>
</evidence>
<organism evidence="9 10">
    <name type="scientific">Allacma fusca</name>
    <dbReference type="NCBI Taxonomy" id="39272"/>
    <lineage>
        <taxon>Eukaryota</taxon>
        <taxon>Metazoa</taxon>
        <taxon>Ecdysozoa</taxon>
        <taxon>Arthropoda</taxon>
        <taxon>Hexapoda</taxon>
        <taxon>Collembola</taxon>
        <taxon>Symphypleona</taxon>
        <taxon>Sminthuridae</taxon>
        <taxon>Allacma</taxon>
    </lineage>
</organism>
<dbReference type="PROSITE" id="PS01271">
    <property type="entry name" value="NA_SULFATE"/>
    <property type="match status" value="1"/>
</dbReference>
<dbReference type="InterPro" id="IPR001898">
    <property type="entry name" value="SLC13A/DASS"/>
</dbReference>
<dbReference type="GO" id="GO:0005886">
    <property type="term" value="C:plasma membrane"/>
    <property type="evidence" value="ECO:0007669"/>
    <property type="project" value="TreeGrafter"/>
</dbReference>
<dbReference type="EMBL" id="CAJVCH010527855">
    <property type="protein sequence ID" value="CAG7822929.1"/>
    <property type="molecule type" value="Genomic_DNA"/>
</dbReference>
<dbReference type="OrthoDB" id="6493944at2759"/>
<dbReference type="InterPro" id="IPR031312">
    <property type="entry name" value="Na/sul_symport_CS"/>
</dbReference>
<keyword evidence="5 8" id="KW-1133">Transmembrane helix</keyword>
<feature type="transmembrane region" description="Helical" evidence="8">
    <location>
        <begin position="418"/>
        <end position="439"/>
    </location>
</feature>
<evidence type="ECO:0000313" key="10">
    <source>
        <dbReference type="Proteomes" id="UP000708208"/>
    </source>
</evidence>
<evidence type="ECO:0000313" key="9">
    <source>
        <dbReference type="EMBL" id="CAG7822929.1"/>
    </source>
</evidence>
<name>A0A8J2PID7_9HEXA</name>
<evidence type="ECO:0000256" key="8">
    <source>
        <dbReference type="SAM" id="Phobius"/>
    </source>
</evidence>
<evidence type="ECO:0000256" key="3">
    <source>
        <dbReference type="ARBA" id="ARBA00022448"/>
    </source>
</evidence>
<dbReference type="GO" id="GO:0015137">
    <property type="term" value="F:citrate transmembrane transporter activity"/>
    <property type="evidence" value="ECO:0007669"/>
    <property type="project" value="TreeGrafter"/>
</dbReference>
<feature type="transmembrane region" description="Helical" evidence="8">
    <location>
        <begin position="272"/>
        <end position="297"/>
    </location>
</feature>
<reference evidence="9" key="1">
    <citation type="submission" date="2021-06" db="EMBL/GenBank/DDBJ databases">
        <authorList>
            <person name="Hodson N. C."/>
            <person name="Mongue J. A."/>
            <person name="Jaron S. K."/>
        </authorList>
    </citation>
    <scope>NUCLEOTIDE SEQUENCE</scope>
</reference>
<evidence type="ECO:0000256" key="5">
    <source>
        <dbReference type="ARBA" id="ARBA00022989"/>
    </source>
</evidence>
<evidence type="ECO:0000256" key="2">
    <source>
        <dbReference type="ARBA" id="ARBA00006772"/>
    </source>
</evidence>
<feature type="transmembrane region" description="Helical" evidence="8">
    <location>
        <begin position="115"/>
        <end position="138"/>
    </location>
</feature>
<dbReference type="GO" id="GO:0015141">
    <property type="term" value="F:succinate transmembrane transporter activity"/>
    <property type="evidence" value="ECO:0007669"/>
    <property type="project" value="TreeGrafter"/>
</dbReference>
<sequence>MGSILRNFQIVENWRTYFAIIWPLVLLPIKIVGDSVTANCAYAVCIIAGFWMTEALPIPITSLMPMLLYPLLGIQSPDAVARQYIKDSILIKIGSLIIALAFEFSCLHKRIALRVILFTGTSVKMLMLGIMLCTMFLSMWMSNTAISAMMVPIIMAVLQELETSLREVYKEDQLMKDKISGEGFEMELQPIGESGVSLHRRASSSRKSLSEESGRENFEITGGSNGVKDLEMLSNGLSKRDSLKMAESLRERNLSNEQVKIETFMKSTRTMFLLSCCYASNIGGTGIITGCGTNLVGVEFLGNLDPRHHGNFAALNFTTWLVFNIPPMLVNIAIAWTYLHLSFLGLPKQLKFWKKTDEGIELTITPTIEAKIKQMLQKAYADLGSVTVHEKAVGVCFLVAIASFIMHDPKFIPGWKDLFSKEVSIGTSAMAVSVLFFMIPRNGEFYRALYKRDFKGVTFKPLLEWNFVQKKFPWGVIILLGGGYALSSGAKKAGLSAWVGQSLKALANLPKEGILGIVCLIIAFLTEIASNTATATIVLPILLELSKELNIHPLFLTLPATIVCSYAFMLPVATPPNAIVYAASDMRVTDMVKTGFFMNCSCVLILYLSTITYGNLIFRFDEYQYIP</sequence>
<dbReference type="Pfam" id="PF00939">
    <property type="entry name" value="Na_sulph_symp"/>
    <property type="match status" value="1"/>
</dbReference>
<keyword evidence="4 8" id="KW-0812">Transmembrane</keyword>
<feature type="transmembrane region" description="Helical" evidence="8">
    <location>
        <begin position="89"/>
        <end position="108"/>
    </location>
</feature>
<dbReference type="Proteomes" id="UP000708208">
    <property type="component" value="Unassembled WGS sequence"/>
</dbReference>
<keyword evidence="10" id="KW-1185">Reference proteome</keyword>
<feature type="transmembrane region" description="Helical" evidence="8">
    <location>
        <begin position="14"/>
        <end position="33"/>
    </location>
</feature>
<dbReference type="AlphaFoldDB" id="A0A8J2PID7"/>
<evidence type="ECO:0000256" key="4">
    <source>
        <dbReference type="ARBA" id="ARBA00022692"/>
    </source>
</evidence>
<feature type="transmembrane region" description="Helical" evidence="8">
    <location>
        <begin position="514"/>
        <end position="542"/>
    </location>
</feature>
<gene>
    <name evidence="9" type="ORF">AFUS01_LOCUS33170</name>
</gene>
<proteinExistence type="inferred from homology"/>
<accession>A0A8J2PID7</accession>
<feature type="transmembrane region" description="Helical" evidence="8">
    <location>
        <begin position="594"/>
        <end position="618"/>
    </location>
</feature>
<comment type="caution">
    <text evidence="9">The sequence shown here is derived from an EMBL/GenBank/DDBJ whole genome shotgun (WGS) entry which is preliminary data.</text>
</comment>
<keyword evidence="6 8" id="KW-0472">Membrane</keyword>
<comment type="similarity">
    <text evidence="2">Belongs to the SLC13A/DASS transporter (TC 2.A.47) family. NADC subfamily.</text>
</comment>
<dbReference type="PANTHER" id="PTHR10283:SF82">
    <property type="entry name" value="SOLUTE CARRIER FAMILY 13 MEMBER 2"/>
    <property type="match status" value="1"/>
</dbReference>
<evidence type="ECO:0000256" key="7">
    <source>
        <dbReference type="SAM" id="MobiDB-lite"/>
    </source>
</evidence>
<evidence type="ECO:0000256" key="1">
    <source>
        <dbReference type="ARBA" id="ARBA00004141"/>
    </source>
</evidence>
<feature type="transmembrane region" description="Helical" evidence="8">
    <location>
        <begin position="554"/>
        <end position="574"/>
    </location>
</feature>
<feature type="transmembrane region" description="Helical" evidence="8">
    <location>
        <begin position="40"/>
        <end position="69"/>
    </location>
</feature>
<feature type="transmembrane region" description="Helical" evidence="8">
    <location>
        <begin position="383"/>
        <end position="406"/>
    </location>
</feature>
<feature type="transmembrane region" description="Helical" evidence="8">
    <location>
        <begin position="317"/>
        <end position="339"/>
    </location>
</feature>
<keyword evidence="3" id="KW-0813">Transport</keyword>
<feature type="compositionally biased region" description="Basic and acidic residues" evidence="7">
    <location>
        <begin position="208"/>
        <end position="218"/>
    </location>
</feature>
<comment type="subcellular location">
    <subcellularLocation>
        <location evidence="1">Membrane</location>
        <topology evidence="1">Multi-pass membrane protein</topology>
    </subcellularLocation>
</comment>
<dbReference type="PANTHER" id="PTHR10283">
    <property type="entry name" value="SOLUTE CARRIER FAMILY 13 MEMBER"/>
    <property type="match status" value="1"/>
</dbReference>